<dbReference type="InterPro" id="IPR036971">
    <property type="entry name" value="PDEase_catalytic_dom_sf"/>
</dbReference>
<dbReference type="GO" id="GO:0046872">
    <property type="term" value="F:metal ion binding"/>
    <property type="evidence" value="ECO:0007669"/>
    <property type="project" value="UniProtKB-KW"/>
</dbReference>
<evidence type="ECO:0000256" key="2">
    <source>
        <dbReference type="ARBA" id="ARBA00022801"/>
    </source>
</evidence>
<keyword evidence="2" id="KW-0378">Hydrolase</keyword>
<dbReference type="PROSITE" id="PS51845">
    <property type="entry name" value="PDEASE_I_2"/>
    <property type="match status" value="1"/>
</dbReference>
<dbReference type="SUPFAM" id="SSF109604">
    <property type="entry name" value="HD-domain/PDEase-like"/>
    <property type="match status" value="1"/>
</dbReference>
<dbReference type="Pfam" id="PF00233">
    <property type="entry name" value="PDEase_I"/>
    <property type="match status" value="1"/>
</dbReference>
<name>A0A9D3LRJ5_ANGAN</name>
<evidence type="ECO:0000259" key="5">
    <source>
        <dbReference type="PROSITE" id="PS51845"/>
    </source>
</evidence>
<evidence type="ECO:0000256" key="1">
    <source>
        <dbReference type="ARBA" id="ARBA00022723"/>
    </source>
</evidence>
<evidence type="ECO:0000313" key="7">
    <source>
        <dbReference type="Proteomes" id="UP001044222"/>
    </source>
</evidence>
<dbReference type="GO" id="GO:0007165">
    <property type="term" value="P:signal transduction"/>
    <property type="evidence" value="ECO:0007669"/>
    <property type="project" value="InterPro"/>
</dbReference>
<reference evidence="6" key="1">
    <citation type="submission" date="2021-01" db="EMBL/GenBank/DDBJ databases">
        <title>A chromosome-scale assembly of European eel, Anguilla anguilla.</title>
        <authorList>
            <person name="Henkel C."/>
            <person name="Jong-Raadsen S.A."/>
            <person name="Dufour S."/>
            <person name="Weltzien F.-A."/>
            <person name="Palstra A.P."/>
            <person name="Pelster B."/>
            <person name="Spaink H.P."/>
            <person name="Van Den Thillart G.E."/>
            <person name="Jansen H."/>
            <person name="Zahm M."/>
            <person name="Klopp C."/>
            <person name="Cedric C."/>
            <person name="Louis A."/>
            <person name="Berthelot C."/>
            <person name="Parey E."/>
            <person name="Roest Crollius H."/>
            <person name="Montfort J."/>
            <person name="Robinson-Rechavi M."/>
            <person name="Bucao C."/>
            <person name="Bouchez O."/>
            <person name="Gislard M."/>
            <person name="Lluch J."/>
            <person name="Milhes M."/>
            <person name="Lampietro C."/>
            <person name="Lopez Roques C."/>
            <person name="Donnadieu C."/>
            <person name="Braasch I."/>
            <person name="Desvignes T."/>
            <person name="Postlethwait J."/>
            <person name="Bobe J."/>
            <person name="Guiguen Y."/>
            <person name="Dirks R."/>
        </authorList>
    </citation>
    <scope>NUCLEOTIDE SEQUENCE</scope>
    <source>
        <strain evidence="6">Tag_6206</strain>
        <tissue evidence="6">Liver</tissue>
    </source>
</reference>
<comment type="caution">
    <text evidence="6">The sequence shown here is derived from an EMBL/GenBank/DDBJ whole genome shotgun (WGS) entry which is preliminary data.</text>
</comment>
<feature type="region of interest" description="Disordered" evidence="4">
    <location>
        <begin position="152"/>
        <end position="177"/>
    </location>
</feature>
<accession>A0A9D3LRJ5</accession>
<dbReference type="EMBL" id="JAFIRN010000015">
    <property type="protein sequence ID" value="KAG5835161.1"/>
    <property type="molecule type" value="Genomic_DNA"/>
</dbReference>
<feature type="compositionally biased region" description="Polar residues" evidence="4">
    <location>
        <begin position="159"/>
        <end position="177"/>
    </location>
</feature>
<feature type="binding site" evidence="3">
    <location>
        <position position="41"/>
    </location>
    <ligand>
        <name>Zn(2+)</name>
        <dbReference type="ChEBI" id="CHEBI:29105"/>
        <label>1</label>
    </ligand>
</feature>
<dbReference type="GO" id="GO:0004114">
    <property type="term" value="F:3',5'-cyclic-nucleotide phosphodiesterase activity"/>
    <property type="evidence" value="ECO:0007669"/>
    <property type="project" value="InterPro"/>
</dbReference>
<dbReference type="Gene3D" id="1.10.1300.10">
    <property type="entry name" value="3'5'-cyclic nucleotide phosphodiesterase, catalytic domain"/>
    <property type="match status" value="1"/>
</dbReference>
<evidence type="ECO:0000313" key="6">
    <source>
        <dbReference type="EMBL" id="KAG5835161.1"/>
    </source>
</evidence>
<keyword evidence="7" id="KW-1185">Reference proteome</keyword>
<feature type="domain" description="PDEase" evidence="5">
    <location>
        <begin position="1"/>
        <end position="137"/>
    </location>
</feature>
<dbReference type="AlphaFoldDB" id="A0A9D3LRJ5"/>
<proteinExistence type="predicted"/>
<gene>
    <name evidence="6" type="ORF">ANANG_G00269200</name>
</gene>
<dbReference type="InterPro" id="IPR023088">
    <property type="entry name" value="PDEase"/>
</dbReference>
<dbReference type="Proteomes" id="UP001044222">
    <property type="component" value="Chromosome 15"/>
</dbReference>
<organism evidence="6 7">
    <name type="scientific">Anguilla anguilla</name>
    <name type="common">European freshwater eel</name>
    <name type="synonym">Muraena anguilla</name>
    <dbReference type="NCBI Taxonomy" id="7936"/>
    <lineage>
        <taxon>Eukaryota</taxon>
        <taxon>Metazoa</taxon>
        <taxon>Chordata</taxon>
        <taxon>Craniata</taxon>
        <taxon>Vertebrata</taxon>
        <taxon>Euteleostomi</taxon>
        <taxon>Actinopterygii</taxon>
        <taxon>Neopterygii</taxon>
        <taxon>Teleostei</taxon>
        <taxon>Anguilliformes</taxon>
        <taxon>Anguillidae</taxon>
        <taxon>Anguilla</taxon>
    </lineage>
</organism>
<evidence type="ECO:0000256" key="4">
    <source>
        <dbReference type="SAM" id="MobiDB-lite"/>
    </source>
</evidence>
<dbReference type="PANTHER" id="PTHR11347">
    <property type="entry name" value="CYCLIC NUCLEOTIDE PHOSPHODIESTERASE"/>
    <property type="match status" value="1"/>
</dbReference>
<protein>
    <recommendedName>
        <fullName evidence="5">PDEase domain-containing protein</fullName>
    </recommendedName>
</protein>
<evidence type="ECO:0000256" key="3">
    <source>
        <dbReference type="PIRSR" id="PIRSR623088-3"/>
    </source>
</evidence>
<dbReference type="InterPro" id="IPR002073">
    <property type="entry name" value="PDEase_catalytic_dom"/>
</dbReference>
<sequence>MFQKIVDLSKTYEDEKKWVDFMSLETTRKEIVMAMMMTACDLSAITKPWEVQSKVALSVAAEFWEQGDLERTVLEQQPIPMMDRNKAAELPKLQCGFIDFVCTFVYKEFSRFHPTIQPMYDGILNNRKEWKARQEEYEAKLKAMEEEAAAKQAAVGAKTTANSQQNGGAGSKTCSVS</sequence>
<dbReference type="PRINTS" id="PR00387">
    <property type="entry name" value="PDIESTERASE1"/>
</dbReference>
<keyword evidence="1 3" id="KW-0479">Metal-binding</keyword>